<dbReference type="Proteomes" id="UP001140513">
    <property type="component" value="Unassembled WGS sequence"/>
</dbReference>
<comment type="caution">
    <text evidence="2">The sequence shown here is derived from an EMBL/GenBank/DDBJ whole genome shotgun (WGS) entry which is preliminary data.</text>
</comment>
<evidence type="ECO:0000313" key="3">
    <source>
        <dbReference type="Proteomes" id="UP001140513"/>
    </source>
</evidence>
<evidence type="ECO:0000313" key="2">
    <source>
        <dbReference type="EMBL" id="KAJ4350302.1"/>
    </source>
</evidence>
<dbReference type="GeneID" id="80912453"/>
<dbReference type="InterPro" id="IPR036928">
    <property type="entry name" value="AS_sf"/>
</dbReference>
<evidence type="ECO:0000259" key="1">
    <source>
        <dbReference type="Pfam" id="PF01425"/>
    </source>
</evidence>
<name>A0A9W9C9R2_9PLEO</name>
<dbReference type="PANTHER" id="PTHR42678:SF34">
    <property type="entry name" value="OS04G0183300 PROTEIN"/>
    <property type="match status" value="1"/>
</dbReference>
<proteinExistence type="predicted"/>
<feature type="domain" description="Amidase" evidence="1">
    <location>
        <begin position="130"/>
        <end position="238"/>
    </location>
</feature>
<dbReference type="OrthoDB" id="566138at2759"/>
<dbReference type="EMBL" id="JAPEUX010000006">
    <property type="protein sequence ID" value="KAJ4350302.1"/>
    <property type="molecule type" value="Genomic_DNA"/>
</dbReference>
<dbReference type="PANTHER" id="PTHR42678">
    <property type="entry name" value="AMIDASE"/>
    <property type="match status" value="1"/>
</dbReference>
<gene>
    <name evidence="2" type="ORF">N0V89_008923</name>
</gene>
<dbReference type="Pfam" id="PF01425">
    <property type="entry name" value="Amidase"/>
    <property type="match status" value="2"/>
</dbReference>
<dbReference type="SUPFAM" id="SSF75304">
    <property type="entry name" value="Amidase signature (AS) enzymes"/>
    <property type="match status" value="1"/>
</dbReference>
<accession>A0A9W9C9R2</accession>
<dbReference type="Gene3D" id="3.90.1300.10">
    <property type="entry name" value="Amidase signature (AS) domain"/>
    <property type="match status" value="1"/>
</dbReference>
<organism evidence="2 3">
    <name type="scientific">Didymosphaeria variabile</name>
    <dbReference type="NCBI Taxonomy" id="1932322"/>
    <lineage>
        <taxon>Eukaryota</taxon>
        <taxon>Fungi</taxon>
        <taxon>Dikarya</taxon>
        <taxon>Ascomycota</taxon>
        <taxon>Pezizomycotina</taxon>
        <taxon>Dothideomycetes</taxon>
        <taxon>Pleosporomycetidae</taxon>
        <taxon>Pleosporales</taxon>
        <taxon>Massarineae</taxon>
        <taxon>Didymosphaeriaceae</taxon>
        <taxon>Didymosphaeria</taxon>
    </lineage>
</organism>
<sequence length="488" mass="52644">MEATVETLMAGLNNEQFTSVDLVKVRMTILWENRQWPRQGPYSPGNIKPTCNQALRLEHLFHLPVGLYGFLSHPINEFYRRTFAGSQKPLHGIPIIIKDNIATFDKMNTTGQFVRSLDCGERVSTDTPEAGSWALLGAMVPRDSTVVEKLRAVGAIILGKANLSQWADWRSRNSSNGWSAIGGQVYGPYWPAEDPNGSSSGSAVAAALGLALGCLGTETDGSIMSPASLENLVGIKPNSVGPMTKTVKDAAHILQAIAGVDPYDNYTSAIPGNGSIPDYIAACNISALSGARIGVPRNVLSLYSDNTTGPLTDAFERALLILQEAGAIIVDNSNFTAAEEFKNSTLPTEILNADFVVNLEGYLDLLIENPSNITSLESLRNFTQSFPLEDYPTRDTGVWDQALANWNNTDPRFWPAYQKNMYYGGEGGLLGAIERNVLDAVVLPTKFGHSFAAVVGTPAITVPLGSYPADTPIVKNDWGLVELAPNLP</sequence>
<dbReference type="RefSeq" id="XP_056069232.1">
    <property type="nucleotide sequence ID" value="XM_056217676.1"/>
</dbReference>
<dbReference type="AlphaFoldDB" id="A0A9W9C9R2"/>
<reference evidence="2" key="1">
    <citation type="submission" date="2022-10" db="EMBL/GenBank/DDBJ databases">
        <title>Tapping the CABI collections for fungal endophytes: first genome assemblies for Collariella, Neodidymelliopsis, Ascochyta clinopodiicola, Didymella pomorum, Didymosphaeria variabile, Neocosmospora piperis and Neocucurbitaria cava.</title>
        <authorList>
            <person name="Hill R."/>
        </authorList>
    </citation>
    <scope>NUCLEOTIDE SEQUENCE</scope>
    <source>
        <strain evidence="2">IMI 356815</strain>
    </source>
</reference>
<dbReference type="InterPro" id="IPR023631">
    <property type="entry name" value="Amidase_dom"/>
</dbReference>
<protein>
    <recommendedName>
        <fullName evidence="1">Amidase domain-containing protein</fullName>
    </recommendedName>
</protein>
<keyword evidence="3" id="KW-1185">Reference proteome</keyword>
<feature type="domain" description="Amidase" evidence="1">
    <location>
        <begin position="239"/>
        <end position="446"/>
    </location>
</feature>